<dbReference type="SUPFAM" id="SSF103473">
    <property type="entry name" value="MFS general substrate transporter"/>
    <property type="match status" value="1"/>
</dbReference>
<evidence type="ECO:0000256" key="6">
    <source>
        <dbReference type="SAM" id="MobiDB-lite"/>
    </source>
</evidence>
<accession>A0A4S8XZS2</accession>
<feature type="transmembrane region" description="Helical" evidence="7">
    <location>
        <begin position="251"/>
        <end position="271"/>
    </location>
</feature>
<evidence type="ECO:0000256" key="7">
    <source>
        <dbReference type="SAM" id="Phobius"/>
    </source>
</evidence>
<comment type="caution">
    <text evidence="8">The sequence shown here is derived from an EMBL/GenBank/DDBJ whole genome shotgun (WGS) entry which is preliminary data.</text>
</comment>
<dbReference type="EMBL" id="QZAL01000027">
    <property type="protein sequence ID" value="THW46652.1"/>
    <property type="molecule type" value="Genomic_DNA"/>
</dbReference>
<evidence type="ECO:0000313" key="9">
    <source>
        <dbReference type="Proteomes" id="UP000310687"/>
    </source>
</evidence>
<feature type="transmembrane region" description="Helical" evidence="7">
    <location>
        <begin position="422"/>
        <end position="444"/>
    </location>
</feature>
<dbReference type="GO" id="GO:0016020">
    <property type="term" value="C:membrane"/>
    <property type="evidence" value="ECO:0007669"/>
    <property type="project" value="UniProtKB-SubCell"/>
</dbReference>
<feature type="transmembrane region" description="Helical" evidence="7">
    <location>
        <begin position="507"/>
        <end position="526"/>
    </location>
</feature>
<dbReference type="Proteomes" id="UP000310687">
    <property type="component" value="Unassembled WGS sequence"/>
</dbReference>
<dbReference type="PANTHER" id="PTHR43791:SF104">
    <property type="entry name" value="MAJOR FACILITATOR SUPERFAMILY (MFS) PROFILE DOMAIN-CONTAINING PROTEIN-RELATED"/>
    <property type="match status" value="1"/>
</dbReference>
<feature type="transmembrane region" description="Helical" evidence="7">
    <location>
        <begin position="366"/>
        <end position="383"/>
    </location>
</feature>
<reference evidence="8 9" key="1">
    <citation type="submission" date="2018-10" db="EMBL/GenBank/DDBJ databases">
        <title>Fifty Aureobasidium pullulans genomes reveal a recombining polyextremotolerant generalist.</title>
        <authorList>
            <person name="Gostincar C."/>
            <person name="Turk M."/>
            <person name="Zajc J."/>
            <person name="Gunde-Cimerman N."/>
        </authorList>
    </citation>
    <scope>NUCLEOTIDE SEQUENCE [LARGE SCALE GENOMIC DNA]</scope>
    <source>
        <strain evidence="8 9">EXF-11013</strain>
    </source>
</reference>
<keyword evidence="2" id="KW-0813">Transport</keyword>
<sequence length="566" mass="65312">MGAMDKVESDTSSNNSNHVSDGKAFPVALVDEPVIFDTAGKTRESAFDTDSFEHHYKPIEEYEGYHRWDPSFQWEAKEEKKLVRKIDLRICSWVCFMFFALQLDRGNISQALSDNMLTDIGINTNDYNTGQTIFYLCFLFAELPSQMLGKKIGPDNWVPIQMVLWSLVAACQAFIQGRSGFWACRALLGLIEGGFIPDNILYLSYWYTTRELPIRLCYFWFSYQFTSIVSAFLAFGFLHMRGINDIAGWRWLFALEGCLTGIIGVISWFYIPPSPTQTASKFRGKDGWFNEREEKIMVNRVLRDDPSKGDMHNRQALSLGMFWKCLKDYHMWPIYLLGLTWMMPANPMTSYLTLNLKSAGFTTFQVNLLCIPAYCFFIINLLWLSYLSEKVNDRFLIGTISQIFVLPCLIALEVLPTGRSHWATWILSCLVYAQPYIHPVIVAVTSRNGGSVRTRAVATALYNMFVQASSIISSNIYREQDKCVVSFYLLCENANEDRPYYFFGNKVLIGIVCWNICMFIGCKVFYVTVNKRRDQKWNAMSKEQKEHYLATTTDEGNKRLDFRFTH</sequence>
<feature type="transmembrane region" description="Helical" evidence="7">
    <location>
        <begin position="395"/>
        <end position="415"/>
    </location>
</feature>
<evidence type="ECO:0000256" key="3">
    <source>
        <dbReference type="ARBA" id="ARBA00022692"/>
    </source>
</evidence>
<dbReference type="Gene3D" id="1.20.1250.20">
    <property type="entry name" value="MFS general substrate transporter like domains"/>
    <property type="match status" value="2"/>
</dbReference>
<dbReference type="GO" id="GO:0022857">
    <property type="term" value="F:transmembrane transporter activity"/>
    <property type="evidence" value="ECO:0007669"/>
    <property type="project" value="InterPro"/>
</dbReference>
<dbReference type="InterPro" id="IPR011701">
    <property type="entry name" value="MFS"/>
</dbReference>
<evidence type="ECO:0000256" key="5">
    <source>
        <dbReference type="ARBA" id="ARBA00023136"/>
    </source>
</evidence>
<feature type="transmembrane region" description="Helical" evidence="7">
    <location>
        <begin position="219"/>
        <end position="239"/>
    </location>
</feature>
<evidence type="ECO:0000256" key="2">
    <source>
        <dbReference type="ARBA" id="ARBA00022448"/>
    </source>
</evidence>
<comment type="subcellular location">
    <subcellularLocation>
        <location evidence="1">Membrane</location>
        <topology evidence="1">Multi-pass membrane protein</topology>
    </subcellularLocation>
</comment>
<dbReference type="Pfam" id="PF07690">
    <property type="entry name" value="MFS_1"/>
    <property type="match status" value="1"/>
</dbReference>
<dbReference type="InterPro" id="IPR036259">
    <property type="entry name" value="MFS_trans_sf"/>
</dbReference>
<keyword evidence="3 7" id="KW-0812">Transmembrane</keyword>
<evidence type="ECO:0000256" key="1">
    <source>
        <dbReference type="ARBA" id="ARBA00004141"/>
    </source>
</evidence>
<feature type="transmembrane region" description="Helical" evidence="7">
    <location>
        <begin position="332"/>
        <end position="354"/>
    </location>
</feature>
<name>A0A4S8XZS2_AURPU</name>
<dbReference type="AlphaFoldDB" id="A0A4S8XZS2"/>
<feature type="region of interest" description="Disordered" evidence="6">
    <location>
        <begin position="1"/>
        <end position="20"/>
    </location>
</feature>
<gene>
    <name evidence="8" type="ORF">D6D22_02955</name>
</gene>
<keyword evidence="5 7" id="KW-0472">Membrane</keyword>
<dbReference type="PANTHER" id="PTHR43791">
    <property type="entry name" value="PERMEASE-RELATED"/>
    <property type="match status" value="1"/>
</dbReference>
<dbReference type="FunFam" id="1.20.1250.20:FF:000106">
    <property type="entry name" value="MFS transporter, putative"/>
    <property type="match status" value="1"/>
</dbReference>
<feature type="compositionally biased region" description="Polar residues" evidence="6">
    <location>
        <begin position="10"/>
        <end position="19"/>
    </location>
</feature>
<keyword evidence="4 7" id="KW-1133">Transmembrane helix</keyword>
<evidence type="ECO:0000313" key="8">
    <source>
        <dbReference type="EMBL" id="THW46652.1"/>
    </source>
</evidence>
<protein>
    <submittedName>
        <fullName evidence="8">Retrograde regulation protein 2</fullName>
    </submittedName>
</protein>
<organism evidence="8 9">
    <name type="scientific">Aureobasidium pullulans</name>
    <name type="common">Black yeast</name>
    <name type="synonym">Pullularia pullulans</name>
    <dbReference type="NCBI Taxonomy" id="5580"/>
    <lineage>
        <taxon>Eukaryota</taxon>
        <taxon>Fungi</taxon>
        <taxon>Dikarya</taxon>
        <taxon>Ascomycota</taxon>
        <taxon>Pezizomycotina</taxon>
        <taxon>Dothideomycetes</taxon>
        <taxon>Dothideomycetidae</taxon>
        <taxon>Dothideales</taxon>
        <taxon>Saccotheciaceae</taxon>
        <taxon>Aureobasidium</taxon>
    </lineage>
</organism>
<proteinExistence type="predicted"/>
<evidence type="ECO:0000256" key="4">
    <source>
        <dbReference type="ARBA" id="ARBA00022989"/>
    </source>
</evidence>